<dbReference type="InterPro" id="IPR011055">
    <property type="entry name" value="Dup_hybrid_motif"/>
</dbReference>
<gene>
    <name evidence="3" type="ORF">F0U83_14865</name>
</gene>
<proteinExistence type="predicted"/>
<reference evidence="3 4" key="1">
    <citation type="journal article" date="2019" name="Biochem. Eng. J.">
        <title>Metabolic engineering of the marine bacteria Neptunomonas concharum for the production of acetoin and meso-2,3-butanediol from acetate.</title>
        <authorList>
            <person name="Li W."/>
            <person name="Pu N."/>
            <person name="Liu C.-X."/>
            <person name="Yuan Q.-P."/>
            <person name="Li Z.-J."/>
        </authorList>
    </citation>
    <scope>NUCLEOTIDE SEQUENCE [LARGE SCALE GENOMIC DNA]</scope>
    <source>
        <strain evidence="3 4">JCM17730</strain>
    </source>
</reference>
<dbReference type="Gene3D" id="6.10.250.3110">
    <property type="match status" value="1"/>
</dbReference>
<dbReference type="SUPFAM" id="SSF51261">
    <property type="entry name" value="Duplicated hybrid motif"/>
    <property type="match status" value="1"/>
</dbReference>
<name>A0A5P1RE22_9GAMM</name>
<protein>
    <submittedName>
        <fullName evidence="3">Peptidoglycan DD-metalloendopeptidase family protein</fullName>
    </submittedName>
</protein>
<keyword evidence="1" id="KW-0175">Coiled coil</keyword>
<dbReference type="OrthoDB" id="9784703at2"/>
<dbReference type="InterPro" id="IPR050570">
    <property type="entry name" value="Cell_wall_metabolism_enzyme"/>
</dbReference>
<dbReference type="EMBL" id="CP043869">
    <property type="protein sequence ID" value="QEQ97894.1"/>
    <property type="molecule type" value="Genomic_DNA"/>
</dbReference>
<dbReference type="GO" id="GO:0004222">
    <property type="term" value="F:metalloendopeptidase activity"/>
    <property type="evidence" value="ECO:0007669"/>
    <property type="project" value="TreeGrafter"/>
</dbReference>
<dbReference type="FunFam" id="2.70.70.10:FF:000003">
    <property type="entry name" value="Murein hydrolase activator EnvC"/>
    <property type="match status" value="1"/>
</dbReference>
<dbReference type="InterPro" id="IPR016047">
    <property type="entry name" value="M23ase_b-sheet_dom"/>
</dbReference>
<feature type="coiled-coil region" evidence="1">
    <location>
        <begin position="48"/>
        <end position="103"/>
    </location>
</feature>
<evidence type="ECO:0000313" key="4">
    <source>
        <dbReference type="Proteomes" id="UP000324760"/>
    </source>
</evidence>
<dbReference type="KEGG" id="ncu:F0U83_14865"/>
<dbReference type="RefSeq" id="WP_138989016.1">
    <property type="nucleotide sequence ID" value="NZ_CP043869.1"/>
</dbReference>
<dbReference type="Gene3D" id="2.70.70.10">
    <property type="entry name" value="Glucose Permease (Domain IIA)"/>
    <property type="match status" value="1"/>
</dbReference>
<evidence type="ECO:0000256" key="1">
    <source>
        <dbReference type="SAM" id="Coils"/>
    </source>
</evidence>
<dbReference type="PANTHER" id="PTHR21666:SF270">
    <property type="entry name" value="MUREIN HYDROLASE ACTIVATOR ENVC"/>
    <property type="match status" value="1"/>
</dbReference>
<feature type="coiled-coil region" evidence="1">
    <location>
        <begin position="164"/>
        <end position="226"/>
    </location>
</feature>
<dbReference type="PANTHER" id="PTHR21666">
    <property type="entry name" value="PEPTIDASE-RELATED"/>
    <property type="match status" value="1"/>
</dbReference>
<dbReference type="Proteomes" id="UP000324760">
    <property type="component" value="Chromosome"/>
</dbReference>
<dbReference type="AlphaFoldDB" id="A0A5P1RE22"/>
<evidence type="ECO:0000259" key="2">
    <source>
        <dbReference type="Pfam" id="PF01551"/>
    </source>
</evidence>
<evidence type="ECO:0000313" key="3">
    <source>
        <dbReference type="EMBL" id="QEQ97894.1"/>
    </source>
</evidence>
<sequence length="367" mass="41483">MLVTSLGGWASDTAATQSQLATLKKSISYLQSQLKNDLKKQTKAASALADVEKEIGELGKQVHQIDQKILTLKVDLTGFESEKKRLENQLADKKERLIELVRQQYRLGQQPRLLLLLNQRDPEQLSRMLKYYDRFSSAQAAELREFQQLLANLKNTHLSIGTTKQAMLDQKAQLDKQLSDLQEVRQSRESTLAALNKQIKEDKNRLSQLQANRTRLEKVLKEVEKSVSLANLTQNNQKFRTLKGKLKAPAKGKTRRRFGHVQDNIRYDGLLISGKTGDRIEAVHHGRVVFSDWLRGYGLLTIVDHGDGYMTLYGHNDALLKETGDWVAQGEQIATLGNSGGYAEPGLYFAIRYKGKAINPASWLSNR</sequence>
<keyword evidence="4" id="KW-1185">Reference proteome</keyword>
<dbReference type="Pfam" id="PF01551">
    <property type="entry name" value="Peptidase_M23"/>
    <property type="match status" value="1"/>
</dbReference>
<organism evidence="3 4">
    <name type="scientific">Neptunomonas concharum</name>
    <dbReference type="NCBI Taxonomy" id="1031538"/>
    <lineage>
        <taxon>Bacteria</taxon>
        <taxon>Pseudomonadati</taxon>
        <taxon>Pseudomonadota</taxon>
        <taxon>Gammaproteobacteria</taxon>
        <taxon>Oceanospirillales</taxon>
        <taxon>Oceanospirillaceae</taxon>
        <taxon>Neptunomonas</taxon>
    </lineage>
</organism>
<dbReference type="CDD" id="cd12797">
    <property type="entry name" value="M23_peptidase"/>
    <property type="match status" value="1"/>
</dbReference>
<feature type="domain" description="M23ase beta-sheet core" evidence="2">
    <location>
        <begin position="268"/>
        <end position="360"/>
    </location>
</feature>
<accession>A0A5P1RE22</accession>